<reference evidence="1" key="2">
    <citation type="submission" date="2020-11" db="EMBL/GenBank/DDBJ databases">
        <authorList>
            <person name="McCartney M.A."/>
            <person name="Auch B."/>
            <person name="Kono T."/>
            <person name="Mallez S."/>
            <person name="Becker A."/>
            <person name="Gohl D.M."/>
            <person name="Silverstein K.A.T."/>
            <person name="Koren S."/>
            <person name="Bechman K.B."/>
            <person name="Herman A."/>
            <person name="Abrahante J.E."/>
            <person name="Garbe J."/>
        </authorList>
    </citation>
    <scope>NUCLEOTIDE SEQUENCE</scope>
    <source>
        <strain evidence="1">Duluth1</strain>
        <tissue evidence="1">Whole animal</tissue>
    </source>
</reference>
<organism evidence="1 2">
    <name type="scientific">Dreissena polymorpha</name>
    <name type="common">Zebra mussel</name>
    <name type="synonym">Mytilus polymorpha</name>
    <dbReference type="NCBI Taxonomy" id="45954"/>
    <lineage>
        <taxon>Eukaryota</taxon>
        <taxon>Metazoa</taxon>
        <taxon>Spiralia</taxon>
        <taxon>Lophotrochozoa</taxon>
        <taxon>Mollusca</taxon>
        <taxon>Bivalvia</taxon>
        <taxon>Autobranchia</taxon>
        <taxon>Heteroconchia</taxon>
        <taxon>Euheterodonta</taxon>
        <taxon>Imparidentia</taxon>
        <taxon>Neoheterodontei</taxon>
        <taxon>Myida</taxon>
        <taxon>Dreissenoidea</taxon>
        <taxon>Dreissenidae</taxon>
        <taxon>Dreissena</taxon>
    </lineage>
</organism>
<comment type="caution">
    <text evidence="1">The sequence shown here is derived from an EMBL/GenBank/DDBJ whole genome shotgun (WGS) entry which is preliminary data.</text>
</comment>
<accession>A0A9D4HM01</accession>
<evidence type="ECO:0000313" key="2">
    <source>
        <dbReference type="Proteomes" id="UP000828390"/>
    </source>
</evidence>
<reference evidence="1" key="1">
    <citation type="journal article" date="2019" name="bioRxiv">
        <title>The Genome of the Zebra Mussel, Dreissena polymorpha: A Resource for Invasive Species Research.</title>
        <authorList>
            <person name="McCartney M.A."/>
            <person name="Auch B."/>
            <person name="Kono T."/>
            <person name="Mallez S."/>
            <person name="Zhang Y."/>
            <person name="Obille A."/>
            <person name="Becker A."/>
            <person name="Abrahante J.E."/>
            <person name="Garbe J."/>
            <person name="Badalamenti J.P."/>
            <person name="Herman A."/>
            <person name="Mangelson H."/>
            <person name="Liachko I."/>
            <person name="Sullivan S."/>
            <person name="Sone E.D."/>
            <person name="Koren S."/>
            <person name="Silverstein K.A.T."/>
            <person name="Beckman K.B."/>
            <person name="Gohl D.M."/>
        </authorList>
    </citation>
    <scope>NUCLEOTIDE SEQUENCE</scope>
    <source>
        <strain evidence="1">Duluth1</strain>
        <tissue evidence="1">Whole animal</tissue>
    </source>
</reference>
<dbReference type="AlphaFoldDB" id="A0A9D4HM01"/>
<evidence type="ECO:0008006" key="3">
    <source>
        <dbReference type="Google" id="ProtNLM"/>
    </source>
</evidence>
<protein>
    <recommendedName>
        <fullName evidence="3">Transposase</fullName>
    </recommendedName>
</protein>
<name>A0A9D4HM01_DREPO</name>
<evidence type="ECO:0000313" key="1">
    <source>
        <dbReference type="EMBL" id="KAH3724344.1"/>
    </source>
</evidence>
<gene>
    <name evidence="1" type="ORF">DPMN_050160</name>
</gene>
<keyword evidence="2" id="KW-1185">Reference proteome</keyword>
<sequence>MDANLEKVMTEVVLRRDLMNALKKNRLAIDASAVILHHDNAPSHRTQSTELEIDVLEPQVLLHHCVASHAGVYWKTTQFTDQEFSS</sequence>
<dbReference type="EMBL" id="JAIWYP010000012">
    <property type="protein sequence ID" value="KAH3724344.1"/>
    <property type="molecule type" value="Genomic_DNA"/>
</dbReference>
<proteinExistence type="predicted"/>
<dbReference type="Proteomes" id="UP000828390">
    <property type="component" value="Unassembled WGS sequence"/>
</dbReference>